<dbReference type="InterPro" id="IPR050109">
    <property type="entry name" value="HTH-type_TetR-like_transc_reg"/>
</dbReference>
<dbReference type="GO" id="GO:0003700">
    <property type="term" value="F:DNA-binding transcription factor activity"/>
    <property type="evidence" value="ECO:0007669"/>
    <property type="project" value="TreeGrafter"/>
</dbReference>
<feature type="compositionally biased region" description="Low complexity" evidence="5">
    <location>
        <begin position="139"/>
        <end position="157"/>
    </location>
</feature>
<evidence type="ECO:0000256" key="5">
    <source>
        <dbReference type="SAM" id="MobiDB-lite"/>
    </source>
</evidence>
<dbReference type="Proteomes" id="UP000001812">
    <property type="component" value="Chromosome II"/>
</dbReference>
<dbReference type="InterPro" id="IPR036271">
    <property type="entry name" value="Tet_transcr_reg_TetR-rel_C_sf"/>
</dbReference>
<feature type="DNA-binding region" description="H-T-H motif" evidence="4">
    <location>
        <begin position="85"/>
        <end position="104"/>
    </location>
</feature>
<dbReference type="InterPro" id="IPR009057">
    <property type="entry name" value="Homeodomain-like_sf"/>
</dbReference>
<reference evidence="7" key="1">
    <citation type="submission" date="2009-05" db="EMBL/GenBank/DDBJ databases">
        <authorList>
            <person name="Harkins D.M."/>
            <person name="DeShazer D."/>
            <person name="Woods D.E."/>
            <person name="Brinkac L.M."/>
            <person name="Brown K.A."/>
            <person name="Hung G.C."/>
            <person name="Tuanyok A."/>
            <person name="Zhang B."/>
            <person name="Nierman W.C."/>
        </authorList>
    </citation>
    <scope>NUCLEOTIDE SEQUENCE [LARGE SCALE GENOMIC DNA]</scope>
    <source>
        <strain evidence="7">1710a</strain>
    </source>
</reference>
<sequence>MPDAGAPAARASRIEKRTTSRTAARRAAKRRQSMRNRNGDEQAATARHEAPARPPRCRLPADIRINQILDAALAEFSASGFAGARIDDIAARAGMSKGGVYTHFGSKDEIFEALLARTLMPPLPAASSAVRAARRARRAGAGPAARTSGARRAAQASTNGAGDADERPGPGEPREPGASREPGAAGSNAAAEFPDAPPPVPDSLAAIVDLLTGDLYTWATSEPVIAMLRLLIAESRRAPRAVERWRKHVEQAFATAVGRLVRQGVDAGELRDGIAARAPLLLVAPLTQACLRRALRAAPPSRREVAASRRDYARFIEALLT</sequence>
<dbReference type="SUPFAM" id="SSF46689">
    <property type="entry name" value="Homeodomain-like"/>
    <property type="match status" value="1"/>
</dbReference>
<dbReference type="Pfam" id="PF14246">
    <property type="entry name" value="TetR_C_7"/>
    <property type="match status" value="1"/>
</dbReference>
<keyword evidence="2 4" id="KW-0238">DNA-binding</keyword>
<proteinExistence type="predicted"/>
<dbReference type="EMBL" id="CM000833">
    <property type="protein sequence ID" value="EET05859.1"/>
    <property type="molecule type" value="Genomic_DNA"/>
</dbReference>
<dbReference type="PRINTS" id="PR00455">
    <property type="entry name" value="HTHTETR"/>
</dbReference>
<feature type="region of interest" description="Disordered" evidence="5">
    <location>
        <begin position="1"/>
        <end position="57"/>
    </location>
</feature>
<evidence type="ECO:0000259" key="6">
    <source>
        <dbReference type="PROSITE" id="PS50977"/>
    </source>
</evidence>
<dbReference type="InterPro" id="IPR039536">
    <property type="entry name" value="TetR_C_Proteobacteria"/>
</dbReference>
<dbReference type="Pfam" id="PF00440">
    <property type="entry name" value="TetR_N"/>
    <property type="match status" value="1"/>
</dbReference>
<dbReference type="PANTHER" id="PTHR30055">
    <property type="entry name" value="HTH-TYPE TRANSCRIPTIONAL REGULATOR RUTR"/>
    <property type="match status" value="1"/>
</dbReference>
<organism evidence="7">
    <name type="scientific">Burkholderia pseudomallei 1710a</name>
    <dbReference type="NCBI Taxonomy" id="320371"/>
    <lineage>
        <taxon>Bacteria</taxon>
        <taxon>Pseudomonadati</taxon>
        <taxon>Pseudomonadota</taxon>
        <taxon>Betaproteobacteria</taxon>
        <taxon>Burkholderiales</taxon>
        <taxon>Burkholderiaceae</taxon>
        <taxon>Burkholderia</taxon>
        <taxon>pseudomallei group</taxon>
    </lineage>
</organism>
<dbReference type="InterPro" id="IPR001647">
    <property type="entry name" value="HTH_TetR"/>
</dbReference>
<dbReference type="HOGENOM" id="CLU_069356_27_2_4"/>
<feature type="compositionally biased region" description="Basic residues" evidence="5">
    <location>
        <begin position="23"/>
        <end position="34"/>
    </location>
</feature>
<name>A0A0E1W0D1_BURPE</name>
<gene>
    <name evidence="7" type="ORF">BURPS1710A_A1907</name>
</gene>
<evidence type="ECO:0000256" key="1">
    <source>
        <dbReference type="ARBA" id="ARBA00023015"/>
    </source>
</evidence>
<dbReference type="FunFam" id="1.10.10.60:FF:000141">
    <property type="entry name" value="TetR family transcriptional regulator"/>
    <property type="match status" value="1"/>
</dbReference>
<feature type="domain" description="HTH tetR-type" evidence="6">
    <location>
        <begin position="62"/>
        <end position="122"/>
    </location>
</feature>
<feature type="compositionally biased region" description="Basic and acidic residues" evidence="5">
    <location>
        <begin position="164"/>
        <end position="178"/>
    </location>
</feature>
<evidence type="ECO:0000256" key="2">
    <source>
        <dbReference type="ARBA" id="ARBA00023125"/>
    </source>
</evidence>
<dbReference type="GO" id="GO:0000976">
    <property type="term" value="F:transcription cis-regulatory region binding"/>
    <property type="evidence" value="ECO:0007669"/>
    <property type="project" value="TreeGrafter"/>
</dbReference>
<dbReference type="PANTHER" id="PTHR30055:SF234">
    <property type="entry name" value="HTH-TYPE TRANSCRIPTIONAL REGULATOR BETI"/>
    <property type="match status" value="1"/>
</dbReference>
<keyword evidence="1" id="KW-0805">Transcription regulation</keyword>
<feature type="region of interest" description="Disordered" evidence="5">
    <location>
        <begin position="130"/>
        <end position="198"/>
    </location>
</feature>
<evidence type="ECO:0000256" key="3">
    <source>
        <dbReference type="ARBA" id="ARBA00023163"/>
    </source>
</evidence>
<accession>A0A0E1W0D1</accession>
<dbReference type="Gene3D" id="1.10.357.10">
    <property type="entry name" value="Tetracycline Repressor, domain 2"/>
    <property type="match status" value="2"/>
</dbReference>
<evidence type="ECO:0000256" key="4">
    <source>
        <dbReference type="PROSITE-ProRule" id="PRU00335"/>
    </source>
</evidence>
<dbReference type="AlphaFoldDB" id="A0A0E1W0D1"/>
<dbReference type="SUPFAM" id="SSF48498">
    <property type="entry name" value="Tetracyclin repressor-like, C-terminal domain"/>
    <property type="match status" value="1"/>
</dbReference>
<dbReference type="PROSITE" id="PS50977">
    <property type="entry name" value="HTH_TETR_2"/>
    <property type="match status" value="1"/>
</dbReference>
<protein>
    <submittedName>
        <fullName evidence="7">Transcriptional regulator, TetR family</fullName>
    </submittedName>
</protein>
<keyword evidence="3" id="KW-0804">Transcription</keyword>
<evidence type="ECO:0000313" key="7">
    <source>
        <dbReference type="EMBL" id="EET05859.1"/>
    </source>
</evidence>